<feature type="binding site" evidence="9">
    <location>
        <position position="164"/>
    </location>
    <ligand>
        <name>Mn(2+)</name>
        <dbReference type="ChEBI" id="CHEBI:29035"/>
    </ligand>
</feature>
<dbReference type="InterPro" id="IPR013644">
    <property type="entry name" value="DXP_reductoisomerase_C"/>
</dbReference>
<dbReference type="OrthoDB" id="9806546at2"/>
<evidence type="ECO:0000259" key="12">
    <source>
        <dbReference type="Pfam" id="PF13288"/>
    </source>
</evidence>
<dbReference type="HAMAP" id="MF_00183">
    <property type="entry name" value="DXP_reductoisom"/>
    <property type="match status" value="1"/>
</dbReference>
<keyword evidence="5 9" id="KW-0560">Oxidoreductase</keyword>
<dbReference type="EMBL" id="CP047156">
    <property type="protein sequence ID" value="QHC01871.1"/>
    <property type="molecule type" value="Genomic_DNA"/>
</dbReference>
<comment type="pathway">
    <text evidence="1 9">Isoprenoid biosynthesis; isopentenyl diphosphate biosynthesis via DXP pathway; isopentenyl diphosphate from 1-deoxy-D-xylulose 5-phosphate: step 1/6.</text>
</comment>
<dbReference type="GO" id="GO:0030604">
    <property type="term" value="F:1-deoxy-D-xylulose-5-phosphate reductoisomerase activity"/>
    <property type="evidence" value="ECO:0007669"/>
    <property type="project" value="UniProtKB-UniRule"/>
</dbReference>
<feature type="binding site" evidence="9">
    <location>
        <position position="140"/>
    </location>
    <ligand>
        <name>NADPH</name>
        <dbReference type="ChEBI" id="CHEBI:57783"/>
    </ligand>
</feature>
<keyword evidence="14" id="KW-1185">Reference proteome</keyword>
<keyword evidence="13" id="KW-0413">Isomerase</keyword>
<evidence type="ECO:0000256" key="7">
    <source>
        <dbReference type="ARBA" id="ARBA00023229"/>
    </source>
</evidence>
<dbReference type="InParanoid" id="A0A7L4YRK7"/>
<dbReference type="SUPFAM" id="SSF55347">
    <property type="entry name" value="Glyceraldehyde-3-phosphate dehydrogenase-like, C-terminal domain"/>
    <property type="match status" value="1"/>
</dbReference>
<dbReference type="Pfam" id="PF13288">
    <property type="entry name" value="DXPR_C"/>
    <property type="match status" value="1"/>
</dbReference>
<feature type="binding site" evidence="9">
    <location>
        <position position="19"/>
    </location>
    <ligand>
        <name>NADPH</name>
        <dbReference type="ChEBI" id="CHEBI:57783"/>
    </ligand>
</feature>
<feature type="domain" description="1-deoxy-D-xylulose 5-phosphate reductoisomerase N-terminal" evidence="10">
    <location>
        <begin position="12"/>
        <end position="146"/>
    </location>
</feature>
<dbReference type="Gene3D" id="1.10.1740.10">
    <property type="match status" value="1"/>
</dbReference>
<feature type="binding site" evidence="9">
    <location>
        <position position="233"/>
    </location>
    <ligand>
        <name>Mn(2+)</name>
        <dbReference type="ChEBI" id="CHEBI:29035"/>
    </ligand>
</feature>
<dbReference type="NCBIfam" id="TIGR00243">
    <property type="entry name" value="Dxr"/>
    <property type="match status" value="1"/>
</dbReference>
<feature type="binding site" evidence="9">
    <location>
        <position position="230"/>
    </location>
    <ligand>
        <name>1-deoxy-D-xylulose 5-phosphate</name>
        <dbReference type="ChEBI" id="CHEBI:57792"/>
    </ligand>
</feature>
<keyword evidence="6 9" id="KW-0464">Manganese</keyword>
<comment type="cofactor">
    <cofactor evidence="9">
        <name>Mg(2+)</name>
        <dbReference type="ChEBI" id="CHEBI:18420"/>
    </cofactor>
    <cofactor evidence="9">
        <name>Mn(2+)</name>
        <dbReference type="ChEBI" id="CHEBI:29035"/>
    </cofactor>
</comment>
<feature type="binding site" evidence="9">
    <location>
        <position position="211"/>
    </location>
    <ligand>
        <name>1-deoxy-D-xylulose 5-phosphate</name>
        <dbReference type="ChEBI" id="CHEBI:57792"/>
    </ligand>
</feature>
<keyword evidence="4 9" id="KW-0521">NADP</keyword>
<feature type="binding site" evidence="9">
    <location>
        <position position="20"/>
    </location>
    <ligand>
        <name>NADPH</name>
        <dbReference type="ChEBI" id="CHEBI:57783"/>
    </ligand>
</feature>
<dbReference type="GO" id="GO:0030145">
    <property type="term" value="F:manganese ion binding"/>
    <property type="evidence" value="ECO:0007669"/>
    <property type="project" value="TreeGrafter"/>
</dbReference>
<dbReference type="Pfam" id="PF08436">
    <property type="entry name" value="DXP_redisom_C"/>
    <property type="match status" value="1"/>
</dbReference>
<reference evidence="13 14" key="1">
    <citation type="journal article" date="2018" name="Int. J. Syst. Evol. Microbiol.">
        <title>Epidermidibacterium keratini gen. nov., sp. nov., a member of the family Sporichthyaceae, isolated from keratin epidermis.</title>
        <authorList>
            <person name="Lee D.G."/>
            <person name="Trujillo M.E."/>
            <person name="Kang S."/>
            <person name="Nam J.J."/>
            <person name="Kim Y.J."/>
        </authorList>
    </citation>
    <scope>NUCLEOTIDE SEQUENCE [LARGE SCALE GENOMIC DNA]</scope>
    <source>
        <strain evidence="13 14">EPI-7</strain>
    </source>
</reference>
<organism evidence="13 14">
    <name type="scientific">Epidermidibacterium keratini</name>
    <dbReference type="NCBI Taxonomy" id="1891644"/>
    <lineage>
        <taxon>Bacteria</taxon>
        <taxon>Bacillati</taxon>
        <taxon>Actinomycetota</taxon>
        <taxon>Actinomycetes</taxon>
        <taxon>Sporichthyales</taxon>
        <taxon>Sporichthyaceae</taxon>
        <taxon>Epidermidibacterium</taxon>
    </lineage>
</organism>
<proteinExistence type="inferred from homology"/>
<feature type="binding site" evidence="9">
    <location>
        <position position="188"/>
    </location>
    <ligand>
        <name>1-deoxy-D-xylulose 5-phosphate</name>
        <dbReference type="ChEBI" id="CHEBI:57792"/>
    </ligand>
</feature>
<feature type="binding site" evidence="9">
    <location>
        <position position="164"/>
    </location>
    <ligand>
        <name>1-deoxy-D-xylulose 5-phosphate</name>
        <dbReference type="ChEBI" id="CHEBI:57792"/>
    </ligand>
</feature>
<dbReference type="GO" id="GO:0051484">
    <property type="term" value="P:isopentenyl diphosphate biosynthetic process, methylerythritol 4-phosphate pathway involved in terpenoid biosynthetic process"/>
    <property type="evidence" value="ECO:0007669"/>
    <property type="project" value="UniProtKB-ARBA"/>
</dbReference>
<feature type="binding site" evidence="9">
    <location>
        <position position="139"/>
    </location>
    <ligand>
        <name>1-deoxy-D-xylulose 5-phosphate</name>
        <dbReference type="ChEBI" id="CHEBI:57792"/>
    </ligand>
</feature>
<feature type="domain" description="DXP reductoisomerase C-terminal" evidence="12">
    <location>
        <begin position="274"/>
        <end position="394"/>
    </location>
</feature>
<dbReference type="AlphaFoldDB" id="A0A7L4YRK7"/>
<feature type="binding site" evidence="9">
    <location>
        <position position="163"/>
    </location>
    <ligand>
        <name>1-deoxy-D-xylulose 5-phosphate</name>
        <dbReference type="ChEBI" id="CHEBI:57792"/>
    </ligand>
</feature>
<feature type="binding site" evidence="9">
    <location>
        <position position="21"/>
    </location>
    <ligand>
        <name>NADPH</name>
        <dbReference type="ChEBI" id="CHEBI:57783"/>
    </ligand>
</feature>
<feature type="domain" description="1-deoxy-D-xylulose 5-phosphate reductoisomerase C-terminal" evidence="11">
    <location>
        <begin position="158"/>
        <end position="241"/>
    </location>
</feature>
<accession>A0A7L4YRK7</accession>
<evidence type="ECO:0000259" key="10">
    <source>
        <dbReference type="Pfam" id="PF02670"/>
    </source>
</evidence>
<comment type="catalytic activity">
    <reaction evidence="8">
        <text>2-C-methyl-D-erythritol 4-phosphate + NADP(+) = 1-deoxy-D-xylulose 5-phosphate + NADPH + H(+)</text>
        <dbReference type="Rhea" id="RHEA:13717"/>
        <dbReference type="ChEBI" id="CHEBI:15378"/>
        <dbReference type="ChEBI" id="CHEBI:57783"/>
        <dbReference type="ChEBI" id="CHEBI:57792"/>
        <dbReference type="ChEBI" id="CHEBI:58262"/>
        <dbReference type="ChEBI" id="CHEBI:58349"/>
        <dbReference type="EC" id="1.1.1.267"/>
    </reaction>
    <physiologicalReaction direction="right-to-left" evidence="8">
        <dbReference type="Rhea" id="RHEA:13719"/>
    </physiologicalReaction>
</comment>
<sequence>MRDNRAVSIRDVVILGATGSIGTQAIEIIRANPDRFRAVALSASGRHPAQLAEDALELGVHTVAVAQGTAIEDVLLHLKAAAQRRGTQRLPKVIGGPGSTADLAELDCDVVLNAVAGSVGLAATLRTLQRGTTLALANKESLVAGGRLVTELAAPGQIVPVDSEHSAMAQCLRAGRRDEVARFILTASGGPFRGRTAGELDNVTLEQALAHPTWAMGLSNTLNSATLVNKGLELIEAHLLFDVDPEDIVVTVHPQSIVHSMIEYADGSTIAQASPPDMRLPISLALGWPERVPDASPTFDWTQSQTWTFEPLDDATFPAVSLARHSAKVGGQAPAAYNAANEEAIAAFAEGRLRFGDIVRVIDGVLDQGHAHGDLTANAGTFDDVLAGEQVARDRAQQLIAGLQKD</sequence>
<evidence type="ECO:0000256" key="2">
    <source>
        <dbReference type="ARBA" id="ARBA00006825"/>
    </source>
</evidence>
<dbReference type="InterPro" id="IPR036291">
    <property type="entry name" value="NAD(P)-bd_dom_sf"/>
</dbReference>
<protein>
    <recommendedName>
        <fullName evidence="9">1-deoxy-D-xylulose 5-phosphate reductoisomerase</fullName>
        <shortName evidence="9">DXP reductoisomerase</shortName>
        <ecNumber evidence="9">1.1.1.267</ecNumber>
    </recommendedName>
    <alternativeName>
        <fullName evidence="9">1-deoxyxylulose-5-phosphate reductoisomerase</fullName>
    </alternativeName>
    <alternativeName>
        <fullName evidence="9">2-C-methyl-D-erythritol 4-phosphate synthase</fullName>
    </alternativeName>
</protein>
<dbReference type="Gene3D" id="3.40.50.720">
    <property type="entry name" value="NAD(P)-binding Rossmann-like Domain"/>
    <property type="match status" value="1"/>
</dbReference>
<dbReference type="FunFam" id="3.40.50.720:FF:000045">
    <property type="entry name" value="1-deoxy-D-xylulose 5-phosphate reductoisomerase"/>
    <property type="match status" value="1"/>
</dbReference>
<evidence type="ECO:0000256" key="1">
    <source>
        <dbReference type="ARBA" id="ARBA00005094"/>
    </source>
</evidence>
<dbReference type="InterPro" id="IPR026877">
    <property type="entry name" value="DXPR_C"/>
</dbReference>
<dbReference type="Proteomes" id="UP000463857">
    <property type="component" value="Chromosome"/>
</dbReference>
<comment type="caution">
    <text evidence="9">Lacks conserved residue(s) required for the propagation of feature annotation.</text>
</comment>
<dbReference type="EC" id="1.1.1.267" evidence="9"/>
<evidence type="ECO:0000256" key="5">
    <source>
        <dbReference type="ARBA" id="ARBA00023002"/>
    </source>
</evidence>
<dbReference type="GO" id="GO:0016853">
    <property type="term" value="F:isomerase activity"/>
    <property type="evidence" value="ECO:0007669"/>
    <property type="project" value="UniProtKB-KW"/>
</dbReference>
<dbReference type="InterPro" id="IPR036169">
    <property type="entry name" value="DXPR_C_sf"/>
</dbReference>
<evidence type="ECO:0000256" key="6">
    <source>
        <dbReference type="ARBA" id="ARBA00023211"/>
    </source>
</evidence>
<comment type="function">
    <text evidence="9">Catalyzes the NADPH-dependent rearrangement and reduction of 1-deoxy-D-xylulose-5-phosphate (DXP) to 2-C-methyl-D-erythritol 4-phosphate (MEP).</text>
</comment>
<keyword evidence="3 9" id="KW-0479">Metal-binding</keyword>
<gene>
    <name evidence="9" type="primary">dxr</name>
    <name evidence="13" type="ORF">EK0264_17345</name>
</gene>
<dbReference type="PANTHER" id="PTHR30525:SF0">
    <property type="entry name" value="1-DEOXY-D-XYLULOSE 5-PHOSPHATE REDUCTOISOMERASE, CHLOROPLASTIC"/>
    <property type="match status" value="1"/>
</dbReference>
<dbReference type="PANTHER" id="PTHR30525">
    <property type="entry name" value="1-DEOXY-D-XYLULOSE 5-PHOSPHATE REDUCTOISOMERASE"/>
    <property type="match status" value="1"/>
</dbReference>
<feature type="binding site" evidence="9">
    <location>
        <position position="18"/>
    </location>
    <ligand>
        <name>NADPH</name>
        <dbReference type="ChEBI" id="CHEBI:57783"/>
    </ligand>
</feature>
<evidence type="ECO:0000256" key="8">
    <source>
        <dbReference type="ARBA" id="ARBA00048543"/>
    </source>
</evidence>
<evidence type="ECO:0000256" key="9">
    <source>
        <dbReference type="HAMAP-Rule" id="MF_00183"/>
    </source>
</evidence>
<feature type="binding site" evidence="9">
    <location>
        <position position="229"/>
    </location>
    <ligand>
        <name>1-deoxy-D-xylulose 5-phosphate</name>
        <dbReference type="ChEBI" id="CHEBI:57792"/>
    </ligand>
</feature>
<evidence type="ECO:0000256" key="4">
    <source>
        <dbReference type="ARBA" id="ARBA00022857"/>
    </source>
</evidence>
<dbReference type="InterPro" id="IPR003821">
    <property type="entry name" value="DXP_reductoisomerase"/>
</dbReference>
<comment type="similarity">
    <text evidence="2 9">Belongs to the DXR family.</text>
</comment>
<feature type="binding site" evidence="9">
    <location>
        <position position="233"/>
    </location>
    <ligand>
        <name>1-deoxy-D-xylulose 5-phosphate</name>
        <dbReference type="ChEBI" id="CHEBI:57792"/>
    </ligand>
</feature>
<dbReference type="GO" id="GO:0070402">
    <property type="term" value="F:NADPH binding"/>
    <property type="evidence" value="ECO:0007669"/>
    <property type="project" value="InterPro"/>
</dbReference>
<dbReference type="SUPFAM" id="SSF69055">
    <property type="entry name" value="1-deoxy-D-xylulose-5-phosphate reductoisomerase, C-terminal domain"/>
    <property type="match status" value="1"/>
</dbReference>
<feature type="binding site" evidence="9">
    <location>
        <position position="162"/>
    </location>
    <ligand>
        <name>Mn(2+)</name>
        <dbReference type="ChEBI" id="CHEBI:29035"/>
    </ligand>
</feature>
<dbReference type="SUPFAM" id="SSF51735">
    <property type="entry name" value="NAD(P)-binding Rossmann-fold domains"/>
    <property type="match status" value="1"/>
</dbReference>
<evidence type="ECO:0000256" key="3">
    <source>
        <dbReference type="ARBA" id="ARBA00022723"/>
    </source>
</evidence>
<dbReference type="RefSeq" id="WP_159546995.1">
    <property type="nucleotide sequence ID" value="NZ_CP047156.1"/>
</dbReference>
<feature type="binding site" evidence="9">
    <location>
        <position position="217"/>
    </location>
    <ligand>
        <name>NADPH</name>
        <dbReference type="ChEBI" id="CHEBI:57783"/>
    </ligand>
</feature>
<keyword evidence="9" id="KW-0460">Magnesium</keyword>
<keyword evidence="7 9" id="KW-0414">Isoprene biosynthesis</keyword>
<evidence type="ECO:0000313" key="14">
    <source>
        <dbReference type="Proteomes" id="UP000463857"/>
    </source>
</evidence>
<evidence type="ECO:0000313" key="13">
    <source>
        <dbReference type="EMBL" id="QHC01871.1"/>
    </source>
</evidence>
<dbReference type="FunCoup" id="A0A7L4YRK7">
    <property type="interactions" value="260"/>
</dbReference>
<dbReference type="UniPathway" id="UPA00056">
    <property type="reaction ID" value="UER00092"/>
</dbReference>
<evidence type="ECO:0000259" key="11">
    <source>
        <dbReference type="Pfam" id="PF08436"/>
    </source>
</evidence>
<name>A0A7L4YRK7_9ACTN</name>
<dbReference type="PIRSF" id="PIRSF006205">
    <property type="entry name" value="Dxp_reductismrs"/>
    <property type="match status" value="1"/>
</dbReference>
<feature type="binding site" evidence="9">
    <location>
        <position position="138"/>
    </location>
    <ligand>
        <name>NADPH</name>
        <dbReference type="ChEBI" id="CHEBI:57783"/>
    </ligand>
</feature>
<dbReference type="Pfam" id="PF02670">
    <property type="entry name" value="DXP_reductoisom"/>
    <property type="match status" value="1"/>
</dbReference>
<feature type="binding site" evidence="9">
    <location>
        <position position="224"/>
    </location>
    <ligand>
        <name>1-deoxy-D-xylulose 5-phosphate</name>
        <dbReference type="ChEBI" id="CHEBI:57792"/>
    </ligand>
</feature>
<dbReference type="KEGG" id="eke:EK0264_17345"/>
<dbReference type="InterPro" id="IPR013512">
    <property type="entry name" value="DXP_reductoisomerase_N"/>
</dbReference>